<accession>T1JYZ0</accession>
<protein>
    <submittedName>
        <fullName evidence="1">Uncharacterized protein</fullName>
    </submittedName>
</protein>
<evidence type="ECO:0000313" key="1">
    <source>
        <dbReference type="EnsemblMetazoa" id="tetur03g02060.1"/>
    </source>
</evidence>
<keyword evidence="2" id="KW-1185">Reference proteome</keyword>
<dbReference type="EnsemblMetazoa" id="tetur03g02060.1">
    <property type="protein sequence ID" value="tetur03g02060.1"/>
    <property type="gene ID" value="tetur03g02060"/>
</dbReference>
<organism evidence="1 2">
    <name type="scientific">Tetranychus urticae</name>
    <name type="common">Two-spotted spider mite</name>
    <dbReference type="NCBI Taxonomy" id="32264"/>
    <lineage>
        <taxon>Eukaryota</taxon>
        <taxon>Metazoa</taxon>
        <taxon>Ecdysozoa</taxon>
        <taxon>Arthropoda</taxon>
        <taxon>Chelicerata</taxon>
        <taxon>Arachnida</taxon>
        <taxon>Acari</taxon>
        <taxon>Acariformes</taxon>
        <taxon>Trombidiformes</taxon>
        <taxon>Prostigmata</taxon>
        <taxon>Eleutherengona</taxon>
        <taxon>Raphignathae</taxon>
        <taxon>Tetranychoidea</taxon>
        <taxon>Tetranychidae</taxon>
        <taxon>Tetranychus</taxon>
    </lineage>
</organism>
<proteinExistence type="predicted"/>
<dbReference type="EMBL" id="CAEY01001109">
    <property type="status" value="NOT_ANNOTATED_CDS"/>
    <property type="molecule type" value="Genomic_DNA"/>
</dbReference>
<dbReference type="HOGENOM" id="CLU_3415412_0_0_1"/>
<name>T1JYZ0_TETUR</name>
<sequence length="27" mass="3099">MLTLIPKKSNSFNNQYSSNHLLNYSAN</sequence>
<reference evidence="2" key="1">
    <citation type="submission" date="2011-08" db="EMBL/GenBank/DDBJ databases">
        <authorList>
            <person name="Rombauts S."/>
        </authorList>
    </citation>
    <scope>NUCLEOTIDE SEQUENCE</scope>
    <source>
        <strain evidence="2">London</strain>
    </source>
</reference>
<dbReference type="Proteomes" id="UP000015104">
    <property type="component" value="Unassembled WGS sequence"/>
</dbReference>
<reference evidence="1" key="2">
    <citation type="submission" date="2015-06" db="UniProtKB">
        <authorList>
            <consortium name="EnsemblMetazoa"/>
        </authorList>
    </citation>
    <scope>IDENTIFICATION</scope>
</reference>
<dbReference type="AlphaFoldDB" id="T1JYZ0"/>
<evidence type="ECO:0000313" key="2">
    <source>
        <dbReference type="Proteomes" id="UP000015104"/>
    </source>
</evidence>